<feature type="transmembrane region" description="Helical" evidence="2">
    <location>
        <begin position="27"/>
        <end position="50"/>
    </location>
</feature>
<accession>A0A9W8ZT35</accession>
<feature type="transmembrane region" description="Helical" evidence="2">
    <location>
        <begin position="211"/>
        <end position="232"/>
    </location>
</feature>
<keyword evidence="2" id="KW-1133">Transmembrane helix</keyword>
<feature type="compositionally biased region" description="Basic and acidic residues" evidence="1">
    <location>
        <begin position="417"/>
        <end position="426"/>
    </location>
</feature>
<feature type="transmembrane region" description="Helical" evidence="2">
    <location>
        <begin position="139"/>
        <end position="165"/>
    </location>
</feature>
<feature type="transmembrane region" description="Helical" evidence="2">
    <location>
        <begin position="78"/>
        <end position="98"/>
    </location>
</feature>
<dbReference type="Proteomes" id="UP001150266">
    <property type="component" value="Unassembled WGS sequence"/>
</dbReference>
<evidence type="ECO:0008006" key="5">
    <source>
        <dbReference type="Google" id="ProtNLM"/>
    </source>
</evidence>
<feature type="compositionally biased region" description="Basic and acidic residues" evidence="1">
    <location>
        <begin position="396"/>
        <end position="407"/>
    </location>
</feature>
<dbReference type="AlphaFoldDB" id="A0A9W8ZT35"/>
<protein>
    <recommendedName>
        <fullName evidence="5">DUF4203 domain-containing protein</fullName>
    </recommendedName>
</protein>
<keyword evidence="2" id="KW-0812">Transmembrane</keyword>
<evidence type="ECO:0000256" key="2">
    <source>
        <dbReference type="SAM" id="Phobius"/>
    </source>
</evidence>
<keyword evidence="4" id="KW-1185">Reference proteome</keyword>
<feature type="compositionally biased region" description="Polar residues" evidence="1">
    <location>
        <begin position="566"/>
        <end position="579"/>
    </location>
</feature>
<feature type="region of interest" description="Disordered" evidence="1">
    <location>
        <begin position="559"/>
        <end position="602"/>
    </location>
</feature>
<feature type="region of interest" description="Disordered" evidence="1">
    <location>
        <begin position="511"/>
        <end position="530"/>
    </location>
</feature>
<proteinExistence type="predicted"/>
<evidence type="ECO:0000313" key="4">
    <source>
        <dbReference type="Proteomes" id="UP001150266"/>
    </source>
</evidence>
<dbReference type="EMBL" id="JAOTPV010000055">
    <property type="protein sequence ID" value="KAJ4466242.1"/>
    <property type="molecule type" value="Genomic_DNA"/>
</dbReference>
<name>A0A9W8ZT35_9AGAR</name>
<gene>
    <name evidence="3" type="ORF">J3R30DRAFT_3311152</name>
</gene>
<keyword evidence="2" id="KW-0472">Membrane</keyword>
<organism evidence="3 4">
    <name type="scientific">Lentinula aciculospora</name>
    <dbReference type="NCBI Taxonomy" id="153920"/>
    <lineage>
        <taxon>Eukaryota</taxon>
        <taxon>Fungi</taxon>
        <taxon>Dikarya</taxon>
        <taxon>Basidiomycota</taxon>
        <taxon>Agaricomycotina</taxon>
        <taxon>Agaricomycetes</taxon>
        <taxon>Agaricomycetidae</taxon>
        <taxon>Agaricales</taxon>
        <taxon>Marasmiineae</taxon>
        <taxon>Omphalotaceae</taxon>
        <taxon>Lentinula</taxon>
    </lineage>
</organism>
<feature type="transmembrane region" description="Helical" evidence="2">
    <location>
        <begin position="104"/>
        <end position="127"/>
    </location>
</feature>
<reference evidence="3" key="1">
    <citation type="submission" date="2022-08" db="EMBL/GenBank/DDBJ databases">
        <title>A Global Phylogenomic Analysis of the Shiitake Genus Lentinula.</title>
        <authorList>
            <consortium name="DOE Joint Genome Institute"/>
            <person name="Sierra-Patev S."/>
            <person name="Min B."/>
            <person name="Naranjo-Ortiz M."/>
            <person name="Looney B."/>
            <person name="Konkel Z."/>
            <person name="Slot J.C."/>
            <person name="Sakamoto Y."/>
            <person name="Steenwyk J.L."/>
            <person name="Rokas A."/>
            <person name="Carro J."/>
            <person name="Camarero S."/>
            <person name="Ferreira P."/>
            <person name="Molpeceres G."/>
            <person name="Ruiz-Duenas F.J."/>
            <person name="Serrano A."/>
            <person name="Henrissat B."/>
            <person name="Drula E."/>
            <person name="Hughes K.W."/>
            <person name="Mata J.L."/>
            <person name="Ishikawa N.K."/>
            <person name="Vargas-Isla R."/>
            <person name="Ushijima S."/>
            <person name="Smith C.A."/>
            <person name="Ahrendt S."/>
            <person name="Andreopoulos W."/>
            <person name="He G."/>
            <person name="Labutti K."/>
            <person name="Lipzen A."/>
            <person name="Ng V."/>
            <person name="Riley R."/>
            <person name="Sandor L."/>
            <person name="Barry K."/>
            <person name="Martinez A.T."/>
            <person name="Xiao Y."/>
            <person name="Gibbons J.G."/>
            <person name="Terashima K."/>
            <person name="Grigoriev I.V."/>
            <person name="Hibbett D.S."/>
        </authorList>
    </citation>
    <scope>NUCLEOTIDE SEQUENCE</scope>
    <source>
        <strain evidence="3">JLM2183</strain>
    </source>
</reference>
<evidence type="ECO:0000313" key="3">
    <source>
        <dbReference type="EMBL" id="KAJ4466242.1"/>
    </source>
</evidence>
<dbReference type="OrthoDB" id="3364886at2759"/>
<evidence type="ECO:0000256" key="1">
    <source>
        <dbReference type="SAM" id="MobiDB-lite"/>
    </source>
</evidence>
<feature type="transmembrane region" description="Helical" evidence="2">
    <location>
        <begin position="171"/>
        <end position="191"/>
    </location>
</feature>
<feature type="region of interest" description="Disordered" evidence="1">
    <location>
        <begin position="381"/>
        <end position="426"/>
    </location>
</feature>
<sequence>MSAANNSLIPSSTSPSLPALLPSSSYLIAYAIPLLLASLGLTFAGAFLTLDRTRRFRSRYDALPGTFRATEAKGLKKMFFLEGGLGGLLVGYTIGVHLSTSLALIIPATSSATTSLSSGAFVAVWVLTAISTTILGGRYAIAALSFSGLSGGALFALALCIIVHPGLEIRVVFTIIVMSILLIAVLLSIWVPPLLRLKHPLLRFATSSTGAFGVTLSISLLSLSASTTSWSSPWSHLYLSALDSWDTSTEKGFSALFSVLLLLGLISDWALHKKWGECPDEKWDSYLAEYAANIPNSDDRAGIFRPFESVWDRLFHPGRAAKPNILPHMDLQTDMDLDVKYPLSPKSGFPGKLRQLDSTAPSADFYVEPLPLYRPVPGLLTKKKGHRSPLSSKGFRNKEVVKFRPSDELSSSESDEEKNNTHELNYGKERTRVRILKRRTESHNWSASPNLSDIENISGGPPEYSDFEDEGEMTITPQEEDIVAVTIAPSIPPSTPKVNSTEAQWAPGFLKRHPQSQSHSPLAPAPVPATPSLLNALDRVEKARREAYSQPLDDARIGIDAIRGPTNGNPGSSGDQNSGDIRGAGIREGGIQEQGRGQRWDEFWREIREVREMKEGKCGKNRDGH</sequence>
<comment type="caution">
    <text evidence="3">The sequence shown here is derived from an EMBL/GenBank/DDBJ whole genome shotgun (WGS) entry which is preliminary data.</text>
</comment>
<feature type="compositionally biased region" description="Low complexity" evidence="1">
    <location>
        <begin position="581"/>
        <end position="595"/>
    </location>
</feature>